<feature type="domain" description="Enoyl reductase (ER)" evidence="3">
    <location>
        <begin position="25"/>
        <end position="342"/>
    </location>
</feature>
<dbReference type="Pfam" id="PF00107">
    <property type="entry name" value="ADH_zinc_N"/>
    <property type="match status" value="1"/>
</dbReference>
<dbReference type="PANTHER" id="PTHR48106">
    <property type="entry name" value="QUINONE OXIDOREDUCTASE PIG3-RELATED"/>
    <property type="match status" value="1"/>
</dbReference>
<dbReference type="SUPFAM" id="SSF51735">
    <property type="entry name" value="NAD(P)-binding Rossmann-fold domains"/>
    <property type="match status" value="1"/>
</dbReference>
<evidence type="ECO:0000256" key="1">
    <source>
        <dbReference type="ARBA" id="ARBA00022857"/>
    </source>
</evidence>
<dbReference type="Gene3D" id="3.40.50.720">
    <property type="entry name" value="NAD(P)-binding Rossmann-like Domain"/>
    <property type="match status" value="1"/>
</dbReference>
<dbReference type="InterPro" id="IPR014189">
    <property type="entry name" value="Quinone_OxRdtase_PIG3"/>
</dbReference>
<dbReference type="InterPro" id="IPR020843">
    <property type="entry name" value="ER"/>
</dbReference>
<dbReference type="SUPFAM" id="SSF50129">
    <property type="entry name" value="GroES-like"/>
    <property type="match status" value="1"/>
</dbReference>
<reference evidence="4" key="1">
    <citation type="submission" date="2023-07" db="EMBL/GenBank/DDBJ databases">
        <authorList>
            <consortium name="AG Swart"/>
            <person name="Singh M."/>
            <person name="Singh A."/>
            <person name="Seah K."/>
            <person name="Emmerich C."/>
        </authorList>
    </citation>
    <scope>NUCLEOTIDE SEQUENCE</scope>
    <source>
        <strain evidence="4">DP1</strain>
    </source>
</reference>
<dbReference type="GO" id="GO:0048038">
    <property type="term" value="F:quinone binding"/>
    <property type="evidence" value="ECO:0007669"/>
    <property type="project" value="TreeGrafter"/>
</dbReference>
<dbReference type="PANTHER" id="PTHR48106:SF18">
    <property type="entry name" value="QUINONE OXIDOREDUCTASE PIG3"/>
    <property type="match status" value="1"/>
</dbReference>
<dbReference type="GO" id="GO:0003960">
    <property type="term" value="F:quinone reductase (NADPH) activity"/>
    <property type="evidence" value="ECO:0007669"/>
    <property type="project" value="TreeGrafter"/>
</dbReference>
<evidence type="ECO:0000313" key="5">
    <source>
        <dbReference type="Proteomes" id="UP001295684"/>
    </source>
</evidence>
<dbReference type="AlphaFoldDB" id="A0AAD2CZ10"/>
<comment type="caution">
    <text evidence="4">The sequence shown here is derived from an EMBL/GenBank/DDBJ whole genome shotgun (WGS) entry which is preliminary data.</text>
</comment>
<evidence type="ECO:0000256" key="2">
    <source>
        <dbReference type="ARBA" id="ARBA00023002"/>
    </source>
</evidence>
<keyword evidence="2" id="KW-0560">Oxidoreductase</keyword>
<evidence type="ECO:0000259" key="3">
    <source>
        <dbReference type="SMART" id="SM00829"/>
    </source>
</evidence>
<gene>
    <name evidence="4" type="ORF">ECRASSUSDP1_LOCUS16469</name>
</gene>
<dbReference type="EMBL" id="CAMPGE010016559">
    <property type="protein sequence ID" value="CAI2375109.1"/>
    <property type="molecule type" value="Genomic_DNA"/>
</dbReference>
<name>A0AAD2CZ10_EUPCR</name>
<dbReference type="InterPro" id="IPR036291">
    <property type="entry name" value="NAD(P)-bd_dom_sf"/>
</dbReference>
<dbReference type="NCBIfam" id="TIGR02824">
    <property type="entry name" value="quinone_pig3"/>
    <property type="match status" value="1"/>
</dbReference>
<keyword evidence="5" id="KW-1185">Reference proteome</keyword>
<dbReference type="CDD" id="cd05276">
    <property type="entry name" value="p53_inducible_oxidoreductase"/>
    <property type="match status" value="1"/>
</dbReference>
<evidence type="ECO:0000313" key="4">
    <source>
        <dbReference type="EMBL" id="CAI2375109.1"/>
    </source>
</evidence>
<keyword evidence="1" id="KW-0521">NADP</keyword>
<dbReference type="SMART" id="SM00829">
    <property type="entry name" value="PKS_ER"/>
    <property type="match status" value="1"/>
</dbReference>
<accession>A0AAD2CZ10</accession>
<protein>
    <recommendedName>
        <fullName evidence="3">Enoyl reductase (ER) domain-containing protein</fullName>
    </recommendedName>
</protein>
<dbReference type="InterPro" id="IPR011032">
    <property type="entry name" value="GroES-like_sf"/>
</dbReference>
<dbReference type="GO" id="GO:0070402">
    <property type="term" value="F:NADPH binding"/>
    <property type="evidence" value="ECO:0007669"/>
    <property type="project" value="TreeGrafter"/>
</dbReference>
<sequence length="346" mass="37700">MHLWSKASRAFGTARINCINQKEHGDVSTLFHDQIDFPGKRDKEVYIKIEATAVNRAEILQRRGLYPPIKGATKIIGLEGAGYLCNSQEEYLSGGYKNNSRIMALLEGGGYSDIASVHKDHIIPIPENLSFTEAAAIPETWLTSYQLLNLVANARKGDYALIHAAASGIGCAAIQICKMQGVKPIAVASSQAKLDHSIELGAVAGINYKETPDFSESVKEYTNGKGTNIILDCIGAQNFDYNVKSAAMDCQWVLYGAMGGVRIQNVNLGPLLAKRIQFLSSTLKSRTNEYKAKLVQKFSEDCIPGFESGELKPIVDSVTTLSKVADAHTRMEANLNIGKIVMVNDL</sequence>
<proteinExistence type="predicted"/>
<organism evidence="4 5">
    <name type="scientific">Euplotes crassus</name>
    <dbReference type="NCBI Taxonomy" id="5936"/>
    <lineage>
        <taxon>Eukaryota</taxon>
        <taxon>Sar</taxon>
        <taxon>Alveolata</taxon>
        <taxon>Ciliophora</taxon>
        <taxon>Intramacronucleata</taxon>
        <taxon>Spirotrichea</taxon>
        <taxon>Hypotrichia</taxon>
        <taxon>Euplotida</taxon>
        <taxon>Euplotidae</taxon>
        <taxon>Moneuplotes</taxon>
    </lineage>
</organism>
<dbReference type="InterPro" id="IPR013149">
    <property type="entry name" value="ADH-like_C"/>
</dbReference>
<dbReference type="Gene3D" id="3.90.180.10">
    <property type="entry name" value="Medium-chain alcohol dehydrogenases, catalytic domain"/>
    <property type="match status" value="1"/>
</dbReference>
<dbReference type="Proteomes" id="UP001295684">
    <property type="component" value="Unassembled WGS sequence"/>
</dbReference>